<gene>
    <name evidence="1" type="ORF">GH808_06840</name>
</gene>
<name>A0ABR6WU82_9FIRM</name>
<protein>
    <submittedName>
        <fullName evidence="1">Uncharacterized protein</fullName>
    </submittedName>
</protein>
<dbReference type="RefSeq" id="WP_186842036.1">
    <property type="nucleotide sequence ID" value="NZ_WJBC01000007.1"/>
</dbReference>
<evidence type="ECO:0000313" key="2">
    <source>
        <dbReference type="Proteomes" id="UP000603234"/>
    </source>
</evidence>
<accession>A0ABR6WU82</accession>
<organism evidence="1 2">
    <name type="scientific">Acetobacterium fimetarium</name>
    <dbReference type="NCBI Taxonomy" id="52691"/>
    <lineage>
        <taxon>Bacteria</taxon>
        <taxon>Bacillati</taxon>
        <taxon>Bacillota</taxon>
        <taxon>Clostridia</taxon>
        <taxon>Eubacteriales</taxon>
        <taxon>Eubacteriaceae</taxon>
        <taxon>Acetobacterium</taxon>
    </lineage>
</organism>
<keyword evidence="2" id="KW-1185">Reference proteome</keyword>
<sequence length="66" mass="7542">MNSKKTLPADAWERGQAIALACAAFEQDVEEEWVAQEPVSCYNCRYRRFTAAAILCMKSRFPENPK</sequence>
<evidence type="ECO:0000313" key="1">
    <source>
        <dbReference type="EMBL" id="MBC3804152.1"/>
    </source>
</evidence>
<reference evidence="1 2" key="1">
    <citation type="journal article" date="2020" name="mSystems">
        <title>Defining Genomic and Predicted Metabolic Features of the Acetobacterium Genus.</title>
        <authorList>
            <person name="Ross D.E."/>
            <person name="Marshall C.W."/>
            <person name="Gulliver D."/>
            <person name="May H.D."/>
            <person name="Norman R.S."/>
        </authorList>
    </citation>
    <scope>NUCLEOTIDE SEQUENCE [LARGE SCALE GENOMIC DNA]</scope>
    <source>
        <strain evidence="1 2">DSM 8238</strain>
    </source>
</reference>
<dbReference type="EMBL" id="WJBC01000007">
    <property type="protein sequence ID" value="MBC3804152.1"/>
    <property type="molecule type" value="Genomic_DNA"/>
</dbReference>
<comment type="caution">
    <text evidence="1">The sequence shown here is derived from an EMBL/GenBank/DDBJ whole genome shotgun (WGS) entry which is preliminary data.</text>
</comment>
<dbReference type="Proteomes" id="UP000603234">
    <property type="component" value="Unassembled WGS sequence"/>
</dbReference>
<proteinExistence type="predicted"/>